<keyword evidence="8" id="KW-0812">Transmembrane</keyword>
<dbReference type="Gene3D" id="2.130.10.10">
    <property type="entry name" value="YVTN repeat-like/Quinoprotein amine dehydrogenase"/>
    <property type="match status" value="1"/>
</dbReference>
<evidence type="ECO:0000256" key="6">
    <source>
        <dbReference type="ARBA" id="ARBA00022825"/>
    </source>
</evidence>
<dbReference type="Pfam" id="PF26549">
    <property type="entry name" value="Tricorn_N"/>
    <property type="match status" value="1"/>
</dbReference>
<evidence type="ECO:0000256" key="2">
    <source>
        <dbReference type="ARBA" id="ARBA00008524"/>
    </source>
</evidence>
<dbReference type="SUPFAM" id="SSF50156">
    <property type="entry name" value="PDZ domain-like"/>
    <property type="match status" value="1"/>
</dbReference>
<dbReference type="PANTHER" id="PTHR43253:SF1">
    <property type="entry name" value="TRICORN PROTEASE HOMOLOG 2-RELATED"/>
    <property type="match status" value="1"/>
</dbReference>
<evidence type="ECO:0000256" key="3">
    <source>
        <dbReference type="ARBA" id="ARBA00022490"/>
    </source>
</evidence>
<dbReference type="InterPro" id="IPR036034">
    <property type="entry name" value="PDZ_sf"/>
</dbReference>
<feature type="domain" description="Tail specific protease" evidence="9">
    <location>
        <begin position="1295"/>
        <end position="1495"/>
    </location>
</feature>
<evidence type="ECO:0000256" key="1">
    <source>
        <dbReference type="ARBA" id="ARBA00004496"/>
    </source>
</evidence>
<evidence type="ECO:0000256" key="4">
    <source>
        <dbReference type="ARBA" id="ARBA00022670"/>
    </source>
</evidence>
<dbReference type="SUPFAM" id="SSF69304">
    <property type="entry name" value="Tricorn protease N-terminal domain"/>
    <property type="match status" value="1"/>
</dbReference>
<evidence type="ECO:0000256" key="8">
    <source>
        <dbReference type="SAM" id="Phobius"/>
    </source>
</evidence>
<dbReference type="GO" id="GO:0006508">
    <property type="term" value="P:proteolysis"/>
    <property type="evidence" value="ECO:0007669"/>
    <property type="project" value="UniProtKB-KW"/>
</dbReference>
<dbReference type="InterPro" id="IPR028204">
    <property type="entry name" value="Tricorn_C1"/>
</dbReference>
<accession>A0A8J9TFP2</accession>
<evidence type="ECO:0000256" key="7">
    <source>
        <dbReference type="SAM" id="MobiDB-lite"/>
    </source>
</evidence>
<evidence type="ECO:0000256" key="5">
    <source>
        <dbReference type="ARBA" id="ARBA00022801"/>
    </source>
</evidence>
<dbReference type="InterPro" id="IPR012393">
    <property type="entry name" value="Tricorn_protease"/>
</dbReference>
<protein>
    <recommendedName>
        <fullName evidence="9">Tail specific protease domain-containing protein</fullName>
    </recommendedName>
</protein>
<organism evidence="10">
    <name type="scientific">Phaeodactylum tricornutum</name>
    <name type="common">Diatom</name>
    <dbReference type="NCBI Taxonomy" id="2850"/>
    <lineage>
        <taxon>Eukaryota</taxon>
        <taxon>Sar</taxon>
        <taxon>Stramenopiles</taxon>
        <taxon>Ochrophyta</taxon>
        <taxon>Bacillariophyta</taxon>
        <taxon>Bacillariophyceae</taxon>
        <taxon>Bacillariophycidae</taxon>
        <taxon>Naviculales</taxon>
        <taxon>Phaeodactylaceae</taxon>
        <taxon>Phaeodactylum</taxon>
    </lineage>
</organism>
<dbReference type="Gene3D" id="2.120.10.60">
    <property type="entry name" value="Tricorn protease N-terminal domain"/>
    <property type="match status" value="1"/>
</dbReference>
<dbReference type="Pfam" id="PF14684">
    <property type="entry name" value="Tricorn_C1"/>
    <property type="match status" value="1"/>
</dbReference>
<dbReference type="Gene3D" id="2.30.42.10">
    <property type="match status" value="1"/>
</dbReference>
<feature type="region of interest" description="Disordered" evidence="7">
    <location>
        <begin position="1"/>
        <end position="71"/>
    </location>
</feature>
<proteinExistence type="inferred from homology"/>
<dbReference type="InterPro" id="IPR005151">
    <property type="entry name" value="Tail-specific_protease"/>
</dbReference>
<keyword evidence="6" id="KW-0720">Serine protease</keyword>
<evidence type="ECO:0000259" key="9">
    <source>
        <dbReference type="SMART" id="SM00245"/>
    </source>
</evidence>
<evidence type="ECO:0000313" key="10">
    <source>
        <dbReference type="EMBL" id="CAG9279025.1"/>
    </source>
</evidence>
<dbReference type="GO" id="GO:0005737">
    <property type="term" value="C:cytoplasm"/>
    <property type="evidence" value="ECO:0007669"/>
    <property type="project" value="UniProtKB-SubCell"/>
</dbReference>
<comment type="subcellular location">
    <subcellularLocation>
        <location evidence="1">Cytoplasm</location>
    </subcellularLocation>
</comment>
<keyword evidence="3" id="KW-0963">Cytoplasm</keyword>
<name>A0A8J9TFP2_PHATR</name>
<keyword evidence="5" id="KW-0378">Hydrolase</keyword>
<comment type="similarity">
    <text evidence="2">Belongs to the peptidase S41B family.</text>
</comment>
<dbReference type="PANTHER" id="PTHR43253">
    <property type="entry name" value="TRICORN PROTEASE HOMOLOG 2-RELATED"/>
    <property type="match status" value="1"/>
</dbReference>
<dbReference type="SUPFAM" id="SSF52096">
    <property type="entry name" value="ClpP/crotonase"/>
    <property type="match status" value="1"/>
</dbReference>
<keyword evidence="4" id="KW-0645">Protease</keyword>
<dbReference type="Pfam" id="PF17820">
    <property type="entry name" value="PDZ_6"/>
    <property type="match status" value="1"/>
</dbReference>
<dbReference type="EMBL" id="OU594952">
    <property type="protein sequence ID" value="CAG9279025.1"/>
    <property type="molecule type" value="Genomic_DNA"/>
</dbReference>
<reference evidence="10" key="1">
    <citation type="submission" date="2022-02" db="EMBL/GenBank/DDBJ databases">
        <authorList>
            <person name="Giguere J D."/>
        </authorList>
    </citation>
    <scope>NUCLEOTIDE SEQUENCE</scope>
    <source>
        <strain evidence="10">CCAP 1055/1</strain>
    </source>
</reference>
<feature type="compositionally biased region" description="Acidic residues" evidence="7">
    <location>
        <begin position="41"/>
        <end position="51"/>
    </location>
</feature>
<dbReference type="InterPro" id="IPR041489">
    <property type="entry name" value="PDZ_6"/>
</dbReference>
<dbReference type="SMART" id="SM00245">
    <property type="entry name" value="TSPc"/>
    <property type="match status" value="1"/>
</dbReference>
<feature type="transmembrane region" description="Helical" evidence="8">
    <location>
        <begin position="80"/>
        <end position="102"/>
    </location>
</feature>
<keyword evidence="8" id="KW-1133">Transmembrane helix</keyword>
<keyword evidence="8" id="KW-0472">Membrane</keyword>
<dbReference type="Pfam" id="PF03572">
    <property type="entry name" value="Peptidase_S41"/>
    <property type="match status" value="1"/>
</dbReference>
<dbReference type="Gene3D" id="3.30.750.44">
    <property type="match status" value="1"/>
</dbReference>
<dbReference type="CDD" id="cd07562">
    <property type="entry name" value="Peptidase_S41_TRI"/>
    <property type="match status" value="1"/>
</dbReference>
<feature type="region of interest" description="Disordered" evidence="7">
    <location>
        <begin position="115"/>
        <end position="139"/>
    </location>
</feature>
<dbReference type="Proteomes" id="UP000836788">
    <property type="component" value="Chromosome 11"/>
</dbReference>
<dbReference type="GO" id="GO:0008236">
    <property type="term" value="F:serine-type peptidase activity"/>
    <property type="evidence" value="ECO:0007669"/>
    <property type="project" value="UniProtKB-KW"/>
</dbReference>
<dbReference type="Gene3D" id="3.90.226.10">
    <property type="entry name" value="2-enoyl-CoA Hydratase, Chain A, domain 1"/>
    <property type="match status" value="1"/>
</dbReference>
<dbReference type="InterPro" id="IPR015943">
    <property type="entry name" value="WD40/YVTN_repeat-like_dom_sf"/>
</dbReference>
<gene>
    <name evidence="10" type="ORF">PTTT1_LOCUS8764</name>
</gene>
<dbReference type="InterPro" id="IPR029045">
    <property type="entry name" value="ClpP/crotonase-like_dom_sf"/>
</dbReference>
<sequence length="1545" mass="169960">MGNQTAADSSYEDLPSVNGGDHDLVQRVSLQEYSSVKAHDEDEDDELSDPDLEQRGSPALRRRAPPSNSFSVSSFRRGNVLLYVWLTIIGVVALLGVALLGFRHYLLASEHQTTNLGQRWSPNNPPATSDGKGGAPIAVEGGSSSVSGFTVAHDPNAYATWNPYNLSAEHIRVVPSSSVHVGTNGLATEEGLGYLTQPSIVNNTVVFVSEGDLYLTYLETTENSRAQRLPAVKLTTTEGNVRTPVLHPNRSLVAFTATYTSRREAYVMDLVTRRTKQVSFFDSAYGVSAIAGWSDVDTLVVVADSNQISLPDMRLYTIRLQQQHQYLTVDQAMRGKAVLDVTPVPLAQATEGFFEEGCWYFVRFKQSSHTARYVGGTAEALWAYCDGQALAYPLTPNYNGTSKTPSLYETATEKYLLFLSDRNTDNRPSTMNLWATPLPTSSNLKKGHFVMPKPIQITNVACQMEGLALQEYAVDPILKKIVMRIGADLFELTAEQVQTMLQSLNTGSTPPTPTRLPVLVYSDFHGLQERIRVVNVLRDLKSLDVFETAVGTQAALLTVRGQLFVAPVSENVAHSKTYQGAGQNLPLRRYRVAPGTMTAGSMRVLSAQYVPILADRNQEKRRMAIVLATDPRSPTAEHSFFLLPIDTDAVNMFSASDLLPKPFLGGYENGGSTRQGGLGSVRSDSVKVSPCGRRMAWTDTDGRVCLTTVPLYQNETNYTVLPSKNELGEPINGASAELVWSPGGRYLAISHPATNQFQVVSIVDCGDPNSPEDPTEVVDINIGRIVQATPSRFNSYEPFWGITGRDLSTRAIEEVLADLQGTGRPDEVATTLYFLSDRDIQTEVSSPWGSRAPSPYFPTMSALYGLPLTSVNLGDKEDAFMGRFAGGGVAEAFVDQLMALDKQLEALMVGDSKDSSRRLEKGQDVQARAIVARKLQRYRSHAISRLLDDTKAPTSAPTTTADRKTVFPSDMEIDFSGKDLTFARRAYRLAHVPDAHYLAILTQAQDDGSVALVENTDDGRIVKLFVADPYPSDGVDIEKSSISVVGWGLSTTRDFLYLVFASGTTKTVSNTAAGMMAAFLDAASDESIVDTNNMAVSIWPQLEYEQMYNDAWRMLRDYFYDTDMHQVDWAGVHGRYKSLVVRCTKREELDDVLAQMASELSALHVFVYGGEYSLPFGGDTKKISLHEPASLGATFKRVPEWKGYMITEIPQRDPDFNTVNGDAVYCPVSGQALEPTGQNGLEVGDVVVGVNGESVMHATDLHMLLRGSAGRSVRLEVLRLESGNVRSTTNEMISEPLIVVPITPMAAADLRYQAWEWRTRQKAKELAVKAGFSVAYIHMQSMLQHDMNAFARNFFPDYDAQALILDVRHNRGGNIDSWILTLLQRKAWMYWGDRVGVRTGDLDWDEQFAFRGHIVVLIDEHTASDGEGVSRGISELGLGRLVGTRTWGGGIWLSSDNRLVDGGIASAPEIGTFNDRLGWGMGIEQQGVVPDVEVDNNPRTAYSGHDEQLERAIAELAEWLEEEPVIHPRPLEPKHDMSLHDTCSV</sequence>